<dbReference type="Pfam" id="PF13614">
    <property type="entry name" value="AAA_31"/>
    <property type="match status" value="1"/>
</dbReference>
<dbReference type="Gene3D" id="3.40.50.300">
    <property type="entry name" value="P-loop containing nucleotide triphosphate hydrolases"/>
    <property type="match status" value="1"/>
</dbReference>
<dbReference type="PANTHER" id="PTHR13696:SF52">
    <property type="entry name" value="PARA FAMILY PROTEIN CT_582"/>
    <property type="match status" value="1"/>
</dbReference>
<evidence type="ECO:0000259" key="1">
    <source>
        <dbReference type="Pfam" id="PF13614"/>
    </source>
</evidence>
<organism evidence="2 3">
    <name type="scientific">Varibaculum cambriense</name>
    <dbReference type="NCBI Taxonomy" id="184870"/>
    <lineage>
        <taxon>Bacteria</taxon>
        <taxon>Bacillati</taxon>
        <taxon>Actinomycetota</taxon>
        <taxon>Actinomycetes</taxon>
        <taxon>Actinomycetales</taxon>
        <taxon>Actinomycetaceae</taxon>
        <taxon>Varibaculum</taxon>
    </lineage>
</organism>
<dbReference type="PRINTS" id="PR00091">
    <property type="entry name" value="NITROGNASEII"/>
</dbReference>
<dbReference type="EMBL" id="JAKNHJ010000016">
    <property type="protein sequence ID" value="MCG4618425.1"/>
    <property type="molecule type" value="Genomic_DNA"/>
</dbReference>
<comment type="caution">
    <text evidence="2">The sequence shown here is derived from an EMBL/GenBank/DDBJ whole genome shotgun (WGS) entry which is preliminary data.</text>
</comment>
<dbReference type="PIRSF" id="PIRSF009320">
    <property type="entry name" value="Nuc_binding_HP_1000"/>
    <property type="match status" value="1"/>
</dbReference>
<dbReference type="PANTHER" id="PTHR13696">
    <property type="entry name" value="P-LOOP CONTAINING NUCLEOSIDE TRIPHOSPHATE HYDROLASE"/>
    <property type="match status" value="1"/>
</dbReference>
<dbReference type="InterPro" id="IPR025669">
    <property type="entry name" value="AAA_dom"/>
</dbReference>
<feature type="domain" description="AAA" evidence="1">
    <location>
        <begin position="3"/>
        <end position="181"/>
    </location>
</feature>
<dbReference type="InterPro" id="IPR027417">
    <property type="entry name" value="P-loop_NTPase"/>
</dbReference>
<dbReference type="RefSeq" id="WP_238128296.1">
    <property type="nucleotide sequence ID" value="NZ_JAKNHJ010000016.1"/>
</dbReference>
<evidence type="ECO:0000313" key="3">
    <source>
        <dbReference type="Proteomes" id="UP001200537"/>
    </source>
</evidence>
<dbReference type="AlphaFoldDB" id="A0AAJ1BE79"/>
<dbReference type="InterPro" id="IPR050678">
    <property type="entry name" value="DNA_Partitioning_ATPase"/>
</dbReference>
<accession>A0AAJ1BE79</accession>
<name>A0AAJ1BE79_9ACTO</name>
<dbReference type="SUPFAM" id="SSF52540">
    <property type="entry name" value="P-loop containing nucleoside triphosphate hydrolases"/>
    <property type="match status" value="1"/>
</dbReference>
<dbReference type="Proteomes" id="UP001200537">
    <property type="component" value="Unassembled WGS sequence"/>
</dbReference>
<protein>
    <submittedName>
        <fullName evidence="2">ParA family protein</fullName>
    </submittedName>
</protein>
<gene>
    <name evidence="2" type="ORF">L0M99_07985</name>
</gene>
<dbReference type="CDD" id="cd02042">
    <property type="entry name" value="ParAB_family"/>
    <property type="match status" value="1"/>
</dbReference>
<reference evidence="2" key="1">
    <citation type="submission" date="2022-01" db="EMBL/GenBank/DDBJ databases">
        <title>Collection of gut derived symbiotic bacterial strains cultured from healthy donors.</title>
        <authorList>
            <person name="Lin H."/>
            <person name="Kohout C."/>
            <person name="Waligurski E."/>
            <person name="Pamer E.G."/>
        </authorList>
    </citation>
    <scope>NUCLEOTIDE SEQUENCE</scope>
    <source>
        <strain evidence="2">DFI.7.46</strain>
    </source>
</reference>
<proteinExistence type="predicted"/>
<sequence length="263" mass="28323">MITIAICNQKGGVGKSTTTFHLTRTAILAGSKVLVVDCDPQGNLTSALTPDLLAEDTIGLADALSTRTPQTLPEVITHTIWEGADLVPTVGDALGVVRDEILLSRIGGENRLRKALDSVRERYDLCLIDCPPSLDSLLINALVAASTALIVTHSKQWSTNGLASLLETMNAVRETQNPGLTLAGVLINQHEARTRAGTYWVDALRTASKQGGFKILQPPIPKRAVISDCVECGSGLDQWAANTTDLQEKYQEIYQQVKGDNHE</sequence>
<evidence type="ECO:0000313" key="2">
    <source>
        <dbReference type="EMBL" id="MCG4618425.1"/>
    </source>
</evidence>